<proteinExistence type="predicted"/>
<organism evidence="2 3">
    <name type="scientific">Rangifer tarandus platyrhynchus</name>
    <name type="common">Svalbard reindeer</name>
    <dbReference type="NCBI Taxonomy" id="3082113"/>
    <lineage>
        <taxon>Eukaryota</taxon>
        <taxon>Metazoa</taxon>
        <taxon>Chordata</taxon>
        <taxon>Craniata</taxon>
        <taxon>Vertebrata</taxon>
        <taxon>Euteleostomi</taxon>
        <taxon>Mammalia</taxon>
        <taxon>Eutheria</taxon>
        <taxon>Laurasiatheria</taxon>
        <taxon>Artiodactyla</taxon>
        <taxon>Ruminantia</taxon>
        <taxon>Pecora</taxon>
        <taxon>Cervidae</taxon>
        <taxon>Odocoileinae</taxon>
        <taxon>Rangifer</taxon>
    </lineage>
</organism>
<dbReference type="Proteomes" id="UP001176941">
    <property type="component" value="Chromosome 20"/>
</dbReference>
<gene>
    <name evidence="2" type="ORF">MRATA1EN1_LOCUS11381</name>
</gene>
<accession>A0ABN8YRS9</accession>
<feature type="region of interest" description="Disordered" evidence="1">
    <location>
        <begin position="19"/>
        <end position="85"/>
    </location>
</feature>
<keyword evidence="3" id="KW-1185">Reference proteome</keyword>
<feature type="compositionally biased region" description="Gly residues" evidence="1">
    <location>
        <begin position="70"/>
        <end position="83"/>
    </location>
</feature>
<name>A0ABN8YRS9_RANTA</name>
<evidence type="ECO:0000313" key="2">
    <source>
        <dbReference type="EMBL" id="CAI9162419.1"/>
    </source>
</evidence>
<dbReference type="EMBL" id="OX459956">
    <property type="protein sequence ID" value="CAI9162419.1"/>
    <property type="molecule type" value="Genomic_DNA"/>
</dbReference>
<evidence type="ECO:0000313" key="3">
    <source>
        <dbReference type="Proteomes" id="UP001176941"/>
    </source>
</evidence>
<sequence length="130" mass="12609">MEGPGLVSGLTRRLHRAAGRLGGPVKLGASPPTGDGGLGPKSSLLGRTCRVPAQRRVGGPETASLPAGVAGAGQGSREGGGGQAVVFPGSQELLRTPSSSGHVGTVTLVTVSATFGSGTETGEGGGWVLL</sequence>
<reference evidence="2" key="1">
    <citation type="submission" date="2023-04" db="EMBL/GenBank/DDBJ databases">
        <authorList>
            <consortium name="ELIXIR-Norway"/>
        </authorList>
    </citation>
    <scope>NUCLEOTIDE SEQUENCE [LARGE SCALE GENOMIC DNA]</scope>
</reference>
<protein>
    <submittedName>
        <fullName evidence="2">Uncharacterized protein</fullName>
    </submittedName>
</protein>
<evidence type="ECO:0000256" key="1">
    <source>
        <dbReference type="SAM" id="MobiDB-lite"/>
    </source>
</evidence>